<feature type="transmembrane region" description="Helical" evidence="1">
    <location>
        <begin position="68"/>
        <end position="90"/>
    </location>
</feature>
<comment type="caution">
    <text evidence="2">The sequence shown here is derived from an EMBL/GenBank/DDBJ whole genome shotgun (WGS) entry which is preliminary data.</text>
</comment>
<evidence type="ECO:0000313" key="3">
    <source>
        <dbReference type="Proteomes" id="UP000316851"/>
    </source>
</evidence>
<reference evidence="2" key="1">
    <citation type="submission" date="2019-06" db="EMBL/GenBank/DDBJ databases">
        <title>Mycoplasma neophronis type strain whole genome sequence.</title>
        <authorList>
            <person name="Spergser J."/>
        </authorList>
    </citation>
    <scope>NUCLEOTIDE SEQUENCE [LARGE SCALE GENOMIC DNA]</scope>
    <source>
        <strain evidence="2">DSM 24097</strain>
    </source>
</reference>
<organism evidence="2 3">
    <name type="scientific">Metamycoplasma neophronis</name>
    <dbReference type="NCBI Taxonomy" id="872983"/>
    <lineage>
        <taxon>Bacteria</taxon>
        <taxon>Bacillati</taxon>
        <taxon>Mycoplasmatota</taxon>
        <taxon>Mycoplasmoidales</taxon>
        <taxon>Metamycoplasmataceae</taxon>
        <taxon>Metamycoplasma</taxon>
    </lineage>
</organism>
<keyword evidence="3" id="KW-1185">Reference proteome</keyword>
<feature type="transmembrane region" description="Helical" evidence="1">
    <location>
        <begin position="267"/>
        <end position="286"/>
    </location>
</feature>
<dbReference type="NCBIfam" id="NF045846">
    <property type="entry name" value="MSC0882_dom"/>
    <property type="match status" value="1"/>
</dbReference>
<sequence length="294" mass="33845">MGIKPILTGEDTKQLNIPTATFSSHVYEQTMETKTFGAKNKIFDPKGIIPNGIYSVFRQEINIKKIMLSIDAIIFFIALITSLIFGFAPGLFNKTENYHTPWGWYIVPVFLMVLTLSNFIFESIELTGIKRNIAVYRESIKAGSSSTPPFISLLYRKLMLKQVYRTWIVVAIIFYVGLFTLAFWGLQDKKWGKLDFNKWIHNSFPNPNIVVYVLCGIMGLVLILFIINTIFRKKRMVDIQSFFGNEVMNYSELAEKRSKAHHKCAKIFFLSILVILVLPFILYIILKKTVLKGK</sequence>
<gene>
    <name evidence="2" type="ORF">FJR74_01945</name>
</gene>
<name>A0ABY2Z0J0_9BACT</name>
<evidence type="ECO:0008006" key="4">
    <source>
        <dbReference type="Google" id="ProtNLM"/>
    </source>
</evidence>
<dbReference type="EMBL" id="VHHP01000004">
    <property type="protein sequence ID" value="TPR53903.1"/>
    <property type="molecule type" value="Genomic_DNA"/>
</dbReference>
<dbReference type="Proteomes" id="UP000316851">
    <property type="component" value="Unassembled WGS sequence"/>
</dbReference>
<keyword evidence="1" id="KW-0812">Transmembrane</keyword>
<dbReference type="InterPro" id="IPR059214">
    <property type="entry name" value="MSC_0882-like"/>
</dbReference>
<proteinExistence type="predicted"/>
<keyword evidence="1" id="KW-0472">Membrane</keyword>
<protein>
    <recommendedName>
        <fullName evidence="4">RDD family protein</fullName>
    </recommendedName>
</protein>
<accession>A0ABY2Z0J0</accession>
<dbReference type="RefSeq" id="WP_140914868.1">
    <property type="nucleotide sequence ID" value="NZ_VHHP01000004.1"/>
</dbReference>
<feature type="transmembrane region" description="Helical" evidence="1">
    <location>
        <begin position="102"/>
        <end position="121"/>
    </location>
</feature>
<evidence type="ECO:0000256" key="1">
    <source>
        <dbReference type="SAM" id="Phobius"/>
    </source>
</evidence>
<keyword evidence="1" id="KW-1133">Transmembrane helix</keyword>
<feature type="transmembrane region" description="Helical" evidence="1">
    <location>
        <begin position="166"/>
        <end position="186"/>
    </location>
</feature>
<feature type="transmembrane region" description="Helical" evidence="1">
    <location>
        <begin position="209"/>
        <end position="231"/>
    </location>
</feature>
<evidence type="ECO:0000313" key="2">
    <source>
        <dbReference type="EMBL" id="TPR53903.1"/>
    </source>
</evidence>